<reference evidence="3" key="1">
    <citation type="submission" date="2021-04" db="EMBL/GenBank/DDBJ databases">
        <authorList>
            <person name="Vanwijnsberghe S."/>
        </authorList>
    </citation>
    <scope>NUCLEOTIDE SEQUENCE</scope>
    <source>
        <strain evidence="3">LMG 31841</strain>
    </source>
</reference>
<sequence>MESESPDSTAGPVHQGPTSDGAGTGWVDQRDAAAAIATLVAKIGEQQATIAASDKTHLDGRIDRGQHQKQLLGAFGTLRLFDTIPDVLRQGPFALPDSAAAPVAYRVACRISNGQPCPFSDRAPDVRGVALKFFTTQGVETDLLMTNEGGRSHARNAVQFMDFADVIVAQIAKGATGALEQLSRDVLDGKLGLVESARILGILAKETTLHTVNSLATEQYWGSVVRLGDVAFKYTLQPHDATAQGTQADRESDNYLREDIVSRLHDGPVRWQLCVALFVDETTTPVQDASVAWMGPLVPVGELEIVAPPSAGDEAVINQMAFNPAHGFEPLGITHARGDVYAASAANRKDRGVLSSDEARRFLQARCDNTLERDE</sequence>
<comment type="function">
    <text evidence="1">Decomposes hydrogen peroxide into water and oxygen; serves to protect cells from the toxic effects of hydrogen peroxide.</text>
</comment>
<evidence type="ECO:0000256" key="1">
    <source>
        <dbReference type="ARBA" id="ARBA00002974"/>
    </source>
</evidence>
<dbReference type="Gene3D" id="2.40.180.10">
    <property type="entry name" value="Catalase core domain"/>
    <property type="match status" value="1"/>
</dbReference>
<keyword evidence="4" id="KW-1185">Reference proteome</keyword>
<evidence type="ECO:0000313" key="3">
    <source>
        <dbReference type="EMBL" id="CAG4918162.1"/>
    </source>
</evidence>
<dbReference type="Proteomes" id="UP000789704">
    <property type="component" value="Unassembled WGS sequence"/>
</dbReference>
<dbReference type="AlphaFoldDB" id="A0A9N8RZI8"/>
<proteinExistence type="predicted"/>
<gene>
    <name evidence="3" type="ORF">LMG31841_04757</name>
</gene>
<accession>A0A9N8RZI8</accession>
<organism evidence="3 4">
    <name type="scientific">Paraburkholderia saeva</name>
    <dbReference type="NCBI Taxonomy" id="2777537"/>
    <lineage>
        <taxon>Bacteria</taxon>
        <taxon>Pseudomonadati</taxon>
        <taxon>Pseudomonadota</taxon>
        <taxon>Betaproteobacteria</taxon>
        <taxon>Burkholderiales</taxon>
        <taxon>Burkholderiaceae</taxon>
        <taxon>Paraburkholderia</taxon>
    </lineage>
</organism>
<dbReference type="RefSeq" id="WP_228882294.1">
    <property type="nucleotide sequence ID" value="NZ_CAJQZC010000010.1"/>
</dbReference>
<dbReference type="EMBL" id="CAJQZC010000010">
    <property type="protein sequence ID" value="CAG4918162.1"/>
    <property type="molecule type" value="Genomic_DNA"/>
</dbReference>
<dbReference type="SUPFAM" id="SSF56634">
    <property type="entry name" value="Heme-dependent catalase-like"/>
    <property type="match status" value="1"/>
</dbReference>
<comment type="caution">
    <text evidence="3">The sequence shown here is derived from an EMBL/GenBank/DDBJ whole genome shotgun (WGS) entry which is preliminary data.</text>
</comment>
<evidence type="ECO:0000313" key="4">
    <source>
        <dbReference type="Proteomes" id="UP000789704"/>
    </source>
</evidence>
<evidence type="ECO:0000256" key="2">
    <source>
        <dbReference type="SAM" id="MobiDB-lite"/>
    </source>
</evidence>
<name>A0A9N8RZI8_9BURK</name>
<feature type="region of interest" description="Disordered" evidence="2">
    <location>
        <begin position="1"/>
        <end position="26"/>
    </location>
</feature>
<protein>
    <recommendedName>
        <fullName evidence="5">Catalase</fullName>
    </recommendedName>
</protein>
<dbReference type="GO" id="GO:0020037">
    <property type="term" value="F:heme binding"/>
    <property type="evidence" value="ECO:0007669"/>
    <property type="project" value="InterPro"/>
</dbReference>
<dbReference type="InterPro" id="IPR020835">
    <property type="entry name" value="Catalase_sf"/>
</dbReference>
<evidence type="ECO:0008006" key="5">
    <source>
        <dbReference type="Google" id="ProtNLM"/>
    </source>
</evidence>